<evidence type="ECO:0000259" key="1">
    <source>
        <dbReference type="PROSITE" id="PS50943"/>
    </source>
</evidence>
<dbReference type="InterPro" id="IPR036286">
    <property type="entry name" value="LexA/Signal_pep-like_sf"/>
</dbReference>
<dbReference type="SUPFAM" id="SSF47413">
    <property type="entry name" value="lambda repressor-like DNA-binding domains"/>
    <property type="match status" value="1"/>
</dbReference>
<evidence type="ECO:0000313" key="2">
    <source>
        <dbReference type="EMBL" id="ALB21687.1"/>
    </source>
</evidence>
<dbReference type="InterPro" id="IPR001387">
    <property type="entry name" value="Cro/C1-type_HTH"/>
</dbReference>
<dbReference type="SUPFAM" id="SSF51306">
    <property type="entry name" value="LexA/Signal peptidase"/>
    <property type="match status" value="1"/>
</dbReference>
<organism evidence="3 5">
    <name type="scientific">Piscirickettsia salmonis</name>
    <dbReference type="NCBI Taxonomy" id="1238"/>
    <lineage>
        <taxon>Bacteria</taxon>
        <taxon>Pseudomonadati</taxon>
        <taxon>Pseudomonadota</taxon>
        <taxon>Gammaproteobacteria</taxon>
        <taxon>Thiotrichales</taxon>
        <taxon>Piscirickettsiaceae</taxon>
        <taxon>Piscirickettsia</taxon>
    </lineage>
</organism>
<dbReference type="SMART" id="SM00530">
    <property type="entry name" value="HTH_XRE"/>
    <property type="match status" value="1"/>
</dbReference>
<gene>
    <name evidence="2" type="ORF">KU39_503</name>
    <name evidence="3" type="ORF">Psal009_03047</name>
</gene>
<evidence type="ECO:0000313" key="5">
    <source>
        <dbReference type="Proteomes" id="UP000422232"/>
    </source>
</evidence>
<dbReference type="OrthoDB" id="9791537at2"/>
<dbReference type="EMBL" id="CP038908">
    <property type="protein sequence ID" value="QGO07110.1"/>
    <property type="molecule type" value="Genomic_DNA"/>
</dbReference>
<dbReference type="Gene3D" id="2.10.109.10">
    <property type="entry name" value="Umud Fragment, subunit A"/>
    <property type="match status" value="1"/>
</dbReference>
<dbReference type="Gene3D" id="1.10.260.40">
    <property type="entry name" value="lambda repressor-like DNA-binding domains"/>
    <property type="match status" value="1"/>
</dbReference>
<dbReference type="PROSITE" id="PS50943">
    <property type="entry name" value="HTH_CROC1"/>
    <property type="match status" value="1"/>
</dbReference>
<reference evidence="2 4" key="1">
    <citation type="journal article" date="2014" name="Genome Announc.">
        <title>Comparative Genome Analysis of Two Isolates of the Fish Pathogen Piscirickettsia salmonis from Different Hosts Reveals Major Differences in Virulence-Associated Secretion Systems.</title>
        <authorList>
            <person name="Bohle H."/>
            <person name="Henriquez P."/>
            <person name="Grothusen H."/>
            <person name="Navas E."/>
            <person name="Sandoval A."/>
            <person name="Bustamante F."/>
            <person name="Bustos P."/>
            <person name="Mancilla M."/>
        </authorList>
    </citation>
    <scope>NUCLEOTIDE SEQUENCE [LARGE SCALE GENOMIC DNA]</scope>
    <source>
        <strain evidence="4">B1-32597</strain>
        <strain evidence="2">PM32597B1</strain>
    </source>
</reference>
<dbReference type="RefSeq" id="WP_016210168.1">
    <property type="nucleotide sequence ID" value="NZ_CP012413.1"/>
</dbReference>
<keyword evidence="5" id="KW-1185">Reference proteome</keyword>
<accession>A0A6I5XZE3</accession>
<dbReference type="CDD" id="cd00093">
    <property type="entry name" value="HTH_XRE"/>
    <property type="match status" value="1"/>
</dbReference>
<dbReference type="Pfam" id="PF00717">
    <property type="entry name" value="Peptidase_S24"/>
    <property type="match status" value="1"/>
</dbReference>
<dbReference type="GeneID" id="66739830"/>
<dbReference type="EMBL" id="CP012508">
    <property type="protein sequence ID" value="ALB21687.1"/>
    <property type="molecule type" value="Genomic_DNA"/>
</dbReference>
<dbReference type="GO" id="GO:0003677">
    <property type="term" value="F:DNA binding"/>
    <property type="evidence" value="ECO:0007669"/>
    <property type="project" value="InterPro"/>
</dbReference>
<dbReference type="Proteomes" id="UP000422232">
    <property type="component" value="Chromosome"/>
</dbReference>
<evidence type="ECO:0000313" key="3">
    <source>
        <dbReference type="EMBL" id="QGO07110.1"/>
    </source>
</evidence>
<feature type="domain" description="HTH cro/C1-type" evidence="1">
    <location>
        <begin position="22"/>
        <end position="77"/>
    </location>
</feature>
<dbReference type="CDD" id="cd06529">
    <property type="entry name" value="S24_LexA-like"/>
    <property type="match status" value="1"/>
</dbReference>
<protein>
    <submittedName>
        <fullName evidence="3">HTH-type transcriptional regulator</fullName>
    </submittedName>
    <submittedName>
        <fullName evidence="2">Peptidase S24-like family protein</fullName>
    </submittedName>
</protein>
<proteinExistence type="predicted"/>
<evidence type="ECO:0000313" key="4">
    <source>
        <dbReference type="Proteomes" id="UP000029558"/>
    </source>
</evidence>
<reference evidence="3 5" key="3">
    <citation type="submission" date="2019-04" db="EMBL/GenBank/DDBJ databases">
        <title>Complete genome sequencing of Piscirickettsia salmonis strain Psal-009.</title>
        <authorList>
            <person name="Schober I."/>
            <person name="Bunk B."/>
            <person name="Sproer C."/>
            <person name="Carril G.P."/>
            <person name="Riedel T."/>
            <person name="Flores-Herrera P.A."/>
            <person name="Nourdin-Galindo G."/>
            <person name="Marshall S.H."/>
            <person name="Overmann J."/>
        </authorList>
    </citation>
    <scope>NUCLEOTIDE SEQUENCE [LARGE SCALE GENOMIC DNA]</scope>
    <source>
        <strain evidence="3 5">Psal-009</strain>
    </source>
</reference>
<sequence>MVIKMSDGITFKQATGTLANRLSSLMHEKRVTTAQLSENTGVAVGTINRLANDKHSNPTLSSLRPICDFFDLTVSQLIGEDDMPDSPKDFSNPRSWPELPILEWHNITITVSSSIAEQADTSIKADVNVGERAFITHMPDQSMAPLFPHGSTLIFDPDCDACDRHYVLAYLKEHDTIVFKQLIIDSPFQYLKSLNQTSPEQDNQLIKMSADDTIIATLVQSQTKFSL</sequence>
<dbReference type="InterPro" id="IPR015927">
    <property type="entry name" value="Peptidase_S24_S26A/B/C"/>
</dbReference>
<dbReference type="AlphaFoldDB" id="A0A6I5XZE3"/>
<reference evidence="2" key="2">
    <citation type="submission" date="2015-08" db="EMBL/GenBank/DDBJ databases">
        <title>Complete genome sequence of Piscirickettsia salmonis strain PM32597B1.</title>
        <authorList>
            <person name="Bohle H."/>
            <person name="Henriquez P."/>
            <person name="Navas E."/>
            <person name="Grothusen H."/>
            <person name="Bustamante F."/>
            <person name="Bustos P."/>
            <person name="Bustos P."/>
            <person name="Mancilla M."/>
        </authorList>
    </citation>
    <scope>NUCLEOTIDE SEQUENCE</scope>
    <source>
        <strain evidence="2">PM32597B1</strain>
    </source>
</reference>
<dbReference type="InterPro" id="IPR039418">
    <property type="entry name" value="LexA-like"/>
</dbReference>
<dbReference type="Proteomes" id="UP000029558">
    <property type="component" value="Chromosome"/>
</dbReference>
<dbReference type="InterPro" id="IPR010982">
    <property type="entry name" value="Lambda_DNA-bd_dom_sf"/>
</dbReference>
<name>A0A6I5XZE3_PISSA</name>
<dbReference type="Pfam" id="PF13443">
    <property type="entry name" value="HTH_26"/>
    <property type="match status" value="1"/>
</dbReference>